<dbReference type="Gene3D" id="2.40.10.10">
    <property type="entry name" value="Trypsin-like serine proteases"/>
    <property type="match status" value="2"/>
</dbReference>
<dbReference type="PANTHER" id="PTHR24276">
    <property type="entry name" value="POLYSERASE-RELATED"/>
    <property type="match status" value="1"/>
</dbReference>
<name>A0A017SWR4_9BACT</name>
<dbReference type="SMART" id="SM00020">
    <property type="entry name" value="Tryp_SPc"/>
    <property type="match status" value="1"/>
</dbReference>
<proteinExistence type="inferred from homology"/>
<dbReference type="RefSeq" id="WP_197041547.1">
    <property type="nucleotide sequence ID" value="NZ_ASRX01000099.1"/>
</dbReference>
<reference evidence="4 5" key="1">
    <citation type="submission" date="2013-05" db="EMBL/GenBank/DDBJ databases">
        <title>Genome assembly of Chondromyces apiculatus DSM 436.</title>
        <authorList>
            <person name="Sharma G."/>
            <person name="Khatri I."/>
            <person name="Kaur C."/>
            <person name="Mayilraj S."/>
            <person name="Subramanian S."/>
        </authorList>
    </citation>
    <scope>NUCLEOTIDE SEQUENCE [LARGE SCALE GENOMIC DNA]</scope>
    <source>
        <strain evidence="4 5">DSM 436</strain>
    </source>
</reference>
<dbReference type="SUPFAM" id="SSF50494">
    <property type="entry name" value="Trypsin-like serine proteases"/>
    <property type="match status" value="1"/>
</dbReference>
<dbReference type="GO" id="GO:0004252">
    <property type="term" value="F:serine-type endopeptidase activity"/>
    <property type="evidence" value="ECO:0007669"/>
    <property type="project" value="InterPro"/>
</dbReference>
<dbReference type="EMBL" id="ASRX01000099">
    <property type="protein sequence ID" value="EYF00766.1"/>
    <property type="molecule type" value="Genomic_DNA"/>
</dbReference>
<organism evidence="4 5">
    <name type="scientific">Chondromyces apiculatus DSM 436</name>
    <dbReference type="NCBI Taxonomy" id="1192034"/>
    <lineage>
        <taxon>Bacteria</taxon>
        <taxon>Pseudomonadati</taxon>
        <taxon>Myxococcota</taxon>
        <taxon>Polyangia</taxon>
        <taxon>Polyangiales</taxon>
        <taxon>Polyangiaceae</taxon>
        <taxon>Chondromyces</taxon>
    </lineage>
</organism>
<evidence type="ECO:0000313" key="4">
    <source>
        <dbReference type="EMBL" id="EYF00766.1"/>
    </source>
</evidence>
<dbReference type="InterPro" id="IPR050430">
    <property type="entry name" value="Peptidase_S1"/>
</dbReference>
<dbReference type="InterPro" id="IPR001254">
    <property type="entry name" value="Trypsin_dom"/>
</dbReference>
<protein>
    <submittedName>
        <fullName evidence="4">Trypsin</fullName>
    </submittedName>
</protein>
<feature type="domain" description="Peptidase S1" evidence="3">
    <location>
        <begin position="37"/>
        <end position="287"/>
    </location>
</feature>
<dbReference type="AlphaFoldDB" id="A0A017SWR4"/>
<keyword evidence="2" id="KW-1015">Disulfide bond</keyword>
<comment type="caution">
    <text evidence="4">The sequence shown here is derived from an EMBL/GenBank/DDBJ whole genome shotgun (WGS) entry which is preliminary data.</text>
</comment>
<gene>
    <name evidence="4" type="ORF">CAP_9044</name>
</gene>
<evidence type="ECO:0000259" key="3">
    <source>
        <dbReference type="PROSITE" id="PS50240"/>
    </source>
</evidence>
<dbReference type="PANTHER" id="PTHR24276:SF98">
    <property type="entry name" value="FI18310P1-RELATED"/>
    <property type="match status" value="1"/>
</dbReference>
<dbReference type="Pfam" id="PF00089">
    <property type="entry name" value="Trypsin"/>
    <property type="match status" value="1"/>
</dbReference>
<dbReference type="STRING" id="1192034.CAP_9044"/>
<evidence type="ECO:0000256" key="1">
    <source>
        <dbReference type="ARBA" id="ARBA00007664"/>
    </source>
</evidence>
<dbReference type="GO" id="GO:0006508">
    <property type="term" value="P:proteolysis"/>
    <property type="evidence" value="ECO:0007669"/>
    <property type="project" value="InterPro"/>
</dbReference>
<keyword evidence="5" id="KW-1185">Reference proteome</keyword>
<comment type="similarity">
    <text evidence="1">Belongs to the peptidase S1 family.</text>
</comment>
<dbReference type="InterPro" id="IPR009003">
    <property type="entry name" value="Peptidase_S1_PA"/>
</dbReference>
<sequence length="340" mass="35492">MGASLAGCAFDAERDATPDTRDEIDVDERVDSASMPIEGGYAASTDRAVIGIAVIGSGGRLTRTCTGALIAPDLVLTAQHCISSAPDFIRCDRAEFGPTEDAVRIHVTTADDMWSAGATWTRGREILLPPYGRAVCGHDLALIVLSTPLSAEEVTPLDLRLDRTAEDGEDYSAVGFGNTSGALKDAGARRRRDGLTVECVGYRCGDSDEVALNEWRGDAGACSGDSGGPALDGDGRVLGITSRGPDGCDDPIYGGLLEHRTWLTESAALIAEEGGYDAPAWVDESRISATSYETGAIDPRWTSCAASPGNPATGAGSFAAGAFAALTLALYRRHQRCTQA</sequence>
<dbReference type="Proteomes" id="UP000019678">
    <property type="component" value="Unassembled WGS sequence"/>
</dbReference>
<evidence type="ECO:0000256" key="2">
    <source>
        <dbReference type="ARBA" id="ARBA00023157"/>
    </source>
</evidence>
<dbReference type="InterPro" id="IPR043504">
    <property type="entry name" value="Peptidase_S1_PA_chymotrypsin"/>
</dbReference>
<accession>A0A017SWR4</accession>
<dbReference type="InterPro" id="IPR001314">
    <property type="entry name" value="Peptidase_S1A"/>
</dbReference>
<dbReference type="PROSITE" id="PS50240">
    <property type="entry name" value="TRYPSIN_DOM"/>
    <property type="match status" value="1"/>
</dbReference>
<dbReference type="eggNOG" id="COG5640">
    <property type="taxonomic scope" value="Bacteria"/>
</dbReference>
<evidence type="ECO:0000313" key="5">
    <source>
        <dbReference type="Proteomes" id="UP000019678"/>
    </source>
</evidence>
<dbReference type="PRINTS" id="PR00722">
    <property type="entry name" value="CHYMOTRYPSIN"/>
</dbReference>